<gene>
    <name evidence="4 10" type="primary">mdh</name>
    <name evidence="10" type="ORF">JW984_13340</name>
</gene>
<feature type="binding site" evidence="4 7">
    <location>
        <position position="97"/>
    </location>
    <ligand>
        <name>NAD(+)</name>
        <dbReference type="ChEBI" id="CHEBI:57540"/>
    </ligand>
</feature>
<sequence length="310" mass="32757">MPRRPKIAVVGAGNVGQSAALFIAEKELGDVVLVDIVPDMPRGKALDILEGAPVGYFDVDVRGESDMGAISGADLVIVTAGSARKPGMTRDDLLEVNVKVVKSIAENIKKHAPEAFVIVVTNPLDVMAWVTKEVTGFDRRRVVGMAGVLDGSRFSAFIAEELNVSVKDVSAMVMGGHGDSMVPIVSCASVSGIPITELLPREKIDKLIERTRFAGGEIVKLLGTGSAYVSPAASAVMMAEACLRDQRRIVAASACLEGEYGISGIYLGVPVKLSGLGVEGIIEIKLTDKEREMLAASAEAVRDEIKKVKL</sequence>
<dbReference type="InterPro" id="IPR011275">
    <property type="entry name" value="Malate_DH_type3"/>
</dbReference>
<dbReference type="HAMAP" id="MF_00487">
    <property type="entry name" value="Malate_dehydrog_3"/>
    <property type="match status" value="1"/>
</dbReference>
<dbReference type="InterPro" id="IPR036291">
    <property type="entry name" value="NAD(P)-bd_dom_sf"/>
</dbReference>
<comment type="caution">
    <text evidence="10">The sequence shown here is derived from an EMBL/GenBank/DDBJ whole genome shotgun (WGS) entry which is preliminary data.</text>
</comment>
<dbReference type="InterPro" id="IPR001557">
    <property type="entry name" value="L-lactate/malate_DH"/>
</dbReference>
<evidence type="ECO:0000256" key="7">
    <source>
        <dbReference type="PIRSR" id="PIRSR000102-3"/>
    </source>
</evidence>
<name>A0A9D8PRF7_9DELT</name>
<evidence type="ECO:0000256" key="2">
    <source>
        <dbReference type="ARBA" id="ARBA00023002"/>
    </source>
</evidence>
<comment type="function">
    <text evidence="4">Catalyzes the reversible oxidation of malate to oxaloacetate.</text>
</comment>
<reference evidence="10" key="2">
    <citation type="submission" date="2021-01" db="EMBL/GenBank/DDBJ databases">
        <authorList>
            <person name="Hahn C.R."/>
            <person name="Youssef N.H."/>
            <person name="Elshahed M."/>
        </authorList>
    </citation>
    <scope>NUCLEOTIDE SEQUENCE</scope>
    <source>
        <strain evidence="10">Zod_Metabat.24</strain>
    </source>
</reference>
<dbReference type="Pfam" id="PF02866">
    <property type="entry name" value="Ldh_1_C"/>
    <property type="match status" value="1"/>
</dbReference>
<feature type="binding site" evidence="4 6">
    <location>
        <position position="90"/>
    </location>
    <ligand>
        <name>substrate</name>
    </ligand>
</feature>
<dbReference type="FunFam" id="3.40.50.720:FF:000018">
    <property type="entry name" value="Malate dehydrogenase"/>
    <property type="match status" value="1"/>
</dbReference>
<evidence type="ECO:0000313" key="11">
    <source>
        <dbReference type="Proteomes" id="UP000809273"/>
    </source>
</evidence>
<dbReference type="SUPFAM" id="SSF51735">
    <property type="entry name" value="NAD(P)-binding Rossmann-fold domains"/>
    <property type="match status" value="1"/>
</dbReference>
<dbReference type="PANTHER" id="PTHR43128">
    <property type="entry name" value="L-2-HYDROXYCARBOXYLATE DEHYDROGENASE (NAD(P)(+))"/>
    <property type="match status" value="1"/>
</dbReference>
<feature type="binding site" evidence="4 6">
    <location>
        <position position="122"/>
    </location>
    <ligand>
        <name>substrate</name>
    </ligand>
</feature>
<dbReference type="GO" id="GO:0030060">
    <property type="term" value="F:L-malate dehydrogenase (NAD+) activity"/>
    <property type="evidence" value="ECO:0007669"/>
    <property type="project" value="UniProtKB-UniRule"/>
</dbReference>
<proteinExistence type="inferred from homology"/>
<feature type="binding site" evidence="4 7">
    <location>
        <position position="35"/>
    </location>
    <ligand>
        <name>NAD(+)</name>
        <dbReference type="ChEBI" id="CHEBI:57540"/>
    </ligand>
</feature>
<feature type="binding site" evidence="4 7">
    <location>
        <begin position="11"/>
        <end position="16"/>
    </location>
    <ligand>
        <name>NAD(+)</name>
        <dbReference type="ChEBI" id="CHEBI:57540"/>
    </ligand>
</feature>
<dbReference type="Pfam" id="PF00056">
    <property type="entry name" value="Ldh_1_N"/>
    <property type="match status" value="1"/>
</dbReference>
<dbReference type="EC" id="1.1.1.37" evidence="4"/>
<feature type="binding site" evidence="4 6">
    <location>
        <position position="84"/>
    </location>
    <ligand>
        <name>substrate</name>
    </ligand>
</feature>
<evidence type="ECO:0000256" key="4">
    <source>
        <dbReference type="HAMAP-Rule" id="MF_00487"/>
    </source>
</evidence>
<dbReference type="CDD" id="cd01339">
    <property type="entry name" value="LDH-like_MDH"/>
    <property type="match status" value="1"/>
</dbReference>
<dbReference type="Proteomes" id="UP000809273">
    <property type="component" value="Unassembled WGS sequence"/>
</dbReference>
<dbReference type="GO" id="GO:0006089">
    <property type="term" value="P:lactate metabolic process"/>
    <property type="evidence" value="ECO:0007669"/>
    <property type="project" value="TreeGrafter"/>
</dbReference>
<dbReference type="PANTHER" id="PTHR43128:SF16">
    <property type="entry name" value="L-LACTATE DEHYDROGENASE"/>
    <property type="match status" value="1"/>
</dbReference>
<dbReference type="GO" id="GO:0006099">
    <property type="term" value="P:tricarboxylic acid cycle"/>
    <property type="evidence" value="ECO:0007669"/>
    <property type="project" value="UniProtKB-UniRule"/>
</dbReference>
<dbReference type="NCBIfam" id="TIGR01763">
    <property type="entry name" value="MalateDH_bact"/>
    <property type="match status" value="1"/>
</dbReference>
<dbReference type="InterPro" id="IPR015955">
    <property type="entry name" value="Lactate_DH/Glyco_Ohase_4_C"/>
</dbReference>
<evidence type="ECO:0000259" key="8">
    <source>
        <dbReference type="Pfam" id="PF00056"/>
    </source>
</evidence>
<dbReference type="Gene3D" id="3.90.110.10">
    <property type="entry name" value="Lactate dehydrogenase/glycoside hydrolase, family 4, C-terminal"/>
    <property type="match status" value="1"/>
</dbReference>
<dbReference type="FunFam" id="3.90.110.10:FF:000004">
    <property type="entry name" value="Malate dehydrogenase"/>
    <property type="match status" value="1"/>
</dbReference>
<comment type="catalytic activity">
    <reaction evidence="4">
        <text>(S)-malate + NAD(+) = oxaloacetate + NADH + H(+)</text>
        <dbReference type="Rhea" id="RHEA:21432"/>
        <dbReference type="ChEBI" id="CHEBI:15378"/>
        <dbReference type="ChEBI" id="CHEBI:15589"/>
        <dbReference type="ChEBI" id="CHEBI:16452"/>
        <dbReference type="ChEBI" id="CHEBI:57540"/>
        <dbReference type="ChEBI" id="CHEBI:57945"/>
        <dbReference type="EC" id="1.1.1.37"/>
    </reaction>
</comment>
<keyword evidence="3 4" id="KW-0520">NAD</keyword>
<evidence type="ECO:0000259" key="9">
    <source>
        <dbReference type="Pfam" id="PF02866"/>
    </source>
</evidence>
<dbReference type="EMBL" id="JAFGIX010000069">
    <property type="protein sequence ID" value="MBN1574175.1"/>
    <property type="molecule type" value="Genomic_DNA"/>
</dbReference>
<evidence type="ECO:0000256" key="1">
    <source>
        <dbReference type="ARBA" id="ARBA00022532"/>
    </source>
</evidence>
<feature type="binding site" evidence="4 7">
    <location>
        <begin position="120"/>
        <end position="122"/>
    </location>
    <ligand>
        <name>NAD(+)</name>
        <dbReference type="ChEBI" id="CHEBI:57540"/>
    </ligand>
</feature>
<organism evidence="10 11">
    <name type="scientific">Candidatus Zymogenus saltonus</name>
    <dbReference type="NCBI Taxonomy" id="2844893"/>
    <lineage>
        <taxon>Bacteria</taxon>
        <taxon>Deltaproteobacteria</taxon>
        <taxon>Candidatus Zymogenia</taxon>
        <taxon>Candidatus Zymogeniales</taxon>
        <taxon>Candidatus Zymogenaceae</taxon>
        <taxon>Candidatus Zymogenus</taxon>
    </lineage>
</organism>
<dbReference type="InterPro" id="IPR001236">
    <property type="entry name" value="Lactate/malate_DH_N"/>
</dbReference>
<keyword evidence="2 4" id="KW-0560">Oxidoreductase</keyword>
<evidence type="ECO:0000313" key="10">
    <source>
        <dbReference type="EMBL" id="MBN1574175.1"/>
    </source>
</evidence>
<dbReference type="NCBIfam" id="NF004863">
    <property type="entry name" value="PRK06223.1"/>
    <property type="match status" value="1"/>
</dbReference>
<dbReference type="Gene3D" id="3.40.50.720">
    <property type="entry name" value="NAD(P)-binding Rossmann-like Domain"/>
    <property type="match status" value="1"/>
</dbReference>
<protein>
    <recommendedName>
        <fullName evidence="4">Malate dehydrogenase</fullName>
        <ecNumber evidence="4">1.1.1.37</ecNumber>
    </recommendedName>
</protein>
<comment type="similarity">
    <text evidence="4">Belongs to the LDH/MDH superfamily. MDH type 3 family.</text>
</comment>
<feature type="active site" description="Proton acceptor" evidence="4 5">
    <location>
        <position position="177"/>
    </location>
</feature>
<accession>A0A9D8PRF7</accession>
<feature type="domain" description="Lactate/malate dehydrogenase N-terminal" evidence="8">
    <location>
        <begin position="6"/>
        <end position="144"/>
    </location>
</feature>
<dbReference type="AlphaFoldDB" id="A0A9D8PRF7"/>
<evidence type="ECO:0000256" key="3">
    <source>
        <dbReference type="ARBA" id="ARBA00023027"/>
    </source>
</evidence>
<dbReference type="PRINTS" id="PR00086">
    <property type="entry name" value="LLDHDRGNASE"/>
</dbReference>
<dbReference type="SUPFAM" id="SSF56327">
    <property type="entry name" value="LDH C-terminal domain-like"/>
    <property type="match status" value="1"/>
</dbReference>
<keyword evidence="1 4" id="KW-0816">Tricarboxylic acid cycle</keyword>
<dbReference type="GO" id="GO:0004459">
    <property type="term" value="F:L-lactate dehydrogenase (NAD+) activity"/>
    <property type="evidence" value="ECO:0007669"/>
    <property type="project" value="TreeGrafter"/>
</dbReference>
<feature type="domain" description="Lactate/malate dehydrogenase C-terminal" evidence="9">
    <location>
        <begin position="149"/>
        <end position="309"/>
    </location>
</feature>
<reference evidence="10" key="1">
    <citation type="journal article" date="2021" name="Environ. Microbiol.">
        <title>Genomic characterization of three novel Desulfobacterota classes expand the metabolic and phylogenetic diversity of the phylum.</title>
        <authorList>
            <person name="Murphy C.L."/>
            <person name="Biggerstaff J."/>
            <person name="Eichhorn A."/>
            <person name="Ewing E."/>
            <person name="Shahan R."/>
            <person name="Soriano D."/>
            <person name="Stewart S."/>
            <person name="VanMol K."/>
            <person name="Walker R."/>
            <person name="Walters P."/>
            <person name="Elshahed M.S."/>
            <person name="Youssef N.H."/>
        </authorList>
    </citation>
    <scope>NUCLEOTIDE SEQUENCE</scope>
    <source>
        <strain evidence="10">Zod_Metabat.24</strain>
    </source>
</reference>
<feature type="binding site" evidence="4 6">
    <location>
        <position position="153"/>
    </location>
    <ligand>
        <name>substrate</name>
    </ligand>
</feature>
<evidence type="ECO:0000256" key="5">
    <source>
        <dbReference type="PIRSR" id="PIRSR000102-1"/>
    </source>
</evidence>
<evidence type="ECO:0000256" key="6">
    <source>
        <dbReference type="PIRSR" id="PIRSR000102-2"/>
    </source>
</evidence>
<dbReference type="PIRSF" id="PIRSF000102">
    <property type="entry name" value="Lac_mal_DH"/>
    <property type="match status" value="1"/>
</dbReference>
<dbReference type="InterPro" id="IPR022383">
    <property type="entry name" value="Lactate/malate_DH_C"/>
</dbReference>